<evidence type="ECO:0000256" key="3">
    <source>
        <dbReference type="ARBA" id="ARBA00022692"/>
    </source>
</evidence>
<dbReference type="Proteomes" id="UP000825935">
    <property type="component" value="Chromosome 20"/>
</dbReference>
<comment type="caution">
    <text evidence="9">The sequence shown here is derived from an EMBL/GenBank/DDBJ whole genome shotgun (WGS) entry which is preliminary data.</text>
</comment>
<dbReference type="InterPro" id="IPR036291">
    <property type="entry name" value="NAD(P)-bd_dom_sf"/>
</dbReference>
<dbReference type="OMA" id="NMETNFC"/>
<keyword evidence="10" id="KW-1185">Reference proteome</keyword>
<keyword evidence="5 6" id="KW-0472">Membrane</keyword>
<feature type="domain" description="Fatty acid hydroxylase" evidence="7">
    <location>
        <begin position="134"/>
        <end position="273"/>
    </location>
</feature>
<feature type="transmembrane region" description="Helical" evidence="6">
    <location>
        <begin position="183"/>
        <end position="211"/>
    </location>
</feature>
<evidence type="ECO:0000259" key="8">
    <source>
        <dbReference type="Pfam" id="PF12076"/>
    </source>
</evidence>
<dbReference type="EMBL" id="CM035425">
    <property type="protein sequence ID" value="KAH7331870.1"/>
    <property type="molecule type" value="Genomic_DNA"/>
</dbReference>
<sequence length="627" mass="71519">MTTKFAPLASWPWDRTGSHKYSLYVPLAVQVLVSHWRGEPLLHNFHLHILVISSLRCLVYQMWHTLSRSYFISKFRRIRDELIDFDQVDLEFDWDNYVILQALAASALQACVPSAIVELPLMNWKGILVIVVLHAGPCEFLYYHMHRALHKMTDLYNGYHHVHHSSPRPEPSTAGTGSFLEHLLLTIMMFLPLMGTIAANVSSLGVIYMYILGFDFMRFMVHSNVEVVPVRPFEVFPFLRLLLITPSYHSLHHSSGDSNYCLFMPFYDYLGGTLNPAAFKTHGRIRKEGTKEVIADSVFVPHGVDFVTGFHMGLTLRTFAAYPRTHSRWFIYPLIPLAMLMSIPAWLWGKAYVVSHYTLHGLHQQTWGLPTHGFQYLMPRFHKRLNQILEETILEADRLGVKVLTLGALNKNEAMNGGGKLFVEKHKDLKVRVCHGNTLTTAALLHELADDVKEVFLTGSTSKIGKAIALYLCRKRVKVVMLTASDERFDAIVKEASQDCRQYLVRATKYEAGQNIQTWIIGKWTGYHAQQRAPPGTTFHQFTLPPIIHFRKDCVYHDSVSIRLPEKLVHGLNSCEHNLPRYVVHACHAGGLVHALEGWQHHEVGPVDVDQLDVVWEAAMKYGFTPA</sequence>
<proteinExistence type="inferred from homology"/>
<dbReference type="GO" id="GO:0016491">
    <property type="term" value="F:oxidoreductase activity"/>
    <property type="evidence" value="ECO:0007669"/>
    <property type="project" value="InterPro"/>
</dbReference>
<dbReference type="OrthoDB" id="408954at2759"/>
<dbReference type="Pfam" id="PF12076">
    <property type="entry name" value="CER1-like_C"/>
    <property type="match status" value="1"/>
</dbReference>
<keyword evidence="3 6" id="KW-0812">Transmembrane</keyword>
<evidence type="ECO:0000313" key="9">
    <source>
        <dbReference type="EMBL" id="KAH7331870.1"/>
    </source>
</evidence>
<comment type="similarity">
    <text evidence="2">Belongs to the sterol desaturase family.</text>
</comment>
<keyword evidence="4 6" id="KW-1133">Transmembrane helix</keyword>
<evidence type="ECO:0000256" key="4">
    <source>
        <dbReference type="ARBA" id="ARBA00022989"/>
    </source>
</evidence>
<reference evidence="9" key="1">
    <citation type="submission" date="2021-08" db="EMBL/GenBank/DDBJ databases">
        <title>WGS assembly of Ceratopteris richardii.</title>
        <authorList>
            <person name="Marchant D.B."/>
            <person name="Chen G."/>
            <person name="Jenkins J."/>
            <person name="Shu S."/>
            <person name="Leebens-Mack J."/>
            <person name="Grimwood J."/>
            <person name="Schmutz J."/>
            <person name="Soltis P."/>
            <person name="Soltis D."/>
            <person name="Chen Z.-H."/>
        </authorList>
    </citation>
    <scope>NUCLEOTIDE SEQUENCE</scope>
    <source>
        <strain evidence="9">Whitten #5841</strain>
        <tissue evidence="9">Leaf</tissue>
    </source>
</reference>
<dbReference type="Pfam" id="PF04116">
    <property type="entry name" value="FA_hydroxylase"/>
    <property type="match status" value="1"/>
</dbReference>
<evidence type="ECO:0000256" key="5">
    <source>
        <dbReference type="ARBA" id="ARBA00023136"/>
    </source>
</evidence>
<evidence type="ECO:0000256" key="1">
    <source>
        <dbReference type="ARBA" id="ARBA00004141"/>
    </source>
</evidence>
<dbReference type="PANTHER" id="PTHR11863">
    <property type="entry name" value="STEROL DESATURASE"/>
    <property type="match status" value="1"/>
</dbReference>
<dbReference type="SUPFAM" id="SSF51735">
    <property type="entry name" value="NAD(P)-binding Rossmann-fold domains"/>
    <property type="match status" value="1"/>
</dbReference>
<evidence type="ECO:0000256" key="2">
    <source>
        <dbReference type="ARBA" id="ARBA00009324"/>
    </source>
</evidence>
<dbReference type="InterPro" id="IPR021940">
    <property type="entry name" value="CER1-like_C"/>
</dbReference>
<evidence type="ECO:0000313" key="10">
    <source>
        <dbReference type="Proteomes" id="UP000825935"/>
    </source>
</evidence>
<evidence type="ECO:0000256" key="6">
    <source>
        <dbReference type="SAM" id="Phobius"/>
    </source>
</evidence>
<feature type="transmembrane region" description="Helical" evidence="6">
    <location>
        <begin position="329"/>
        <end position="349"/>
    </location>
</feature>
<protein>
    <submittedName>
        <fullName evidence="9">Uncharacterized protein</fullName>
    </submittedName>
</protein>
<dbReference type="GO" id="GO:0005506">
    <property type="term" value="F:iron ion binding"/>
    <property type="evidence" value="ECO:0007669"/>
    <property type="project" value="InterPro"/>
</dbReference>
<gene>
    <name evidence="9" type="ORF">KP509_20G054600</name>
</gene>
<dbReference type="Gene3D" id="3.40.50.720">
    <property type="entry name" value="NAD(P)-binding Rossmann-like Domain"/>
    <property type="match status" value="1"/>
</dbReference>
<dbReference type="GO" id="GO:0008610">
    <property type="term" value="P:lipid biosynthetic process"/>
    <property type="evidence" value="ECO:0007669"/>
    <property type="project" value="InterPro"/>
</dbReference>
<organism evidence="9 10">
    <name type="scientific">Ceratopteris richardii</name>
    <name type="common">Triangle waterfern</name>
    <dbReference type="NCBI Taxonomy" id="49495"/>
    <lineage>
        <taxon>Eukaryota</taxon>
        <taxon>Viridiplantae</taxon>
        <taxon>Streptophyta</taxon>
        <taxon>Embryophyta</taxon>
        <taxon>Tracheophyta</taxon>
        <taxon>Polypodiopsida</taxon>
        <taxon>Polypodiidae</taxon>
        <taxon>Polypodiales</taxon>
        <taxon>Pteridineae</taxon>
        <taxon>Pteridaceae</taxon>
        <taxon>Parkerioideae</taxon>
        <taxon>Ceratopteris</taxon>
    </lineage>
</organism>
<dbReference type="InterPro" id="IPR006694">
    <property type="entry name" value="Fatty_acid_hydroxylase"/>
</dbReference>
<evidence type="ECO:0000259" key="7">
    <source>
        <dbReference type="Pfam" id="PF04116"/>
    </source>
</evidence>
<dbReference type="GO" id="GO:0016020">
    <property type="term" value="C:membrane"/>
    <property type="evidence" value="ECO:0007669"/>
    <property type="project" value="UniProtKB-SubCell"/>
</dbReference>
<comment type="subcellular location">
    <subcellularLocation>
        <location evidence="1">Membrane</location>
        <topology evidence="1">Multi-pass membrane protein</topology>
    </subcellularLocation>
</comment>
<feature type="domain" description="Very-long-chain aldehyde decarbonylase CER1-like C-terminal" evidence="8">
    <location>
        <begin position="455"/>
        <end position="626"/>
    </location>
</feature>
<dbReference type="InterPro" id="IPR050307">
    <property type="entry name" value="Sterol_Desaturase_Related"/>
</dbReference>
<accession>A0A8T2SFG5</accession>
<dbReference type="AlphaFoldDB" id="A0A8T2SFG5"/>
<name>A0A8T2SFG5_CERRI</name>